<dbReference type="SUPFAM" id="SSF46785">
    <property type="entry name" value="Winged helix' DNA-binding domain"/>
    <property type="match status" value="1"/>
</dbReference>
<dbReference type="GO" id="GO:0006950">
    <property type="term" value="P:response to stress"/>
    <property type="evidence" value="ECO:0007669"/>
    <property type="project" value="TreeGrafter"/>
</dbReference>
<dbReference type="InterPro" id="IPR000835">
    <property type="entry name" value="HTH_MarR-typ"/>
</dbReference>
<organism evidence="2 3">
    <name type="scientific">Actinomadura logoneensis</name>
    <dbReference type="NCBI Taxonomy" id="2293572"/>
    <lineage>
        <taxon>Bacteria</taxon>
        <taxon>Bacillati</taxon>
        <taxon>Actinomycetota</taxon>
        <taxon>Actinomycetes</taxon>
        <taxon>Streptosporangiales</taxon>
        <taxon>Thermomonosporaceae</taxon>
        <taxon>Actinomadura</taxon>
    </lineage>
</organism>
<gene>
    <name evidence="2" type="ORF">DZF91_37000</name>
</gene>
<dbReference type="InterPro" id="IPR036390">
    <property type="entry name" value="WH_DNA-bd_sf"/>
</dbReference>
<dbReference type="OrthoDB" id="3177763at2"/>
<dbReference type="PANTHER" id="PTHR33164:SF43">
    <property type="entry name" value="HTH-TYPE TRANSCRIPTIONAL REPRESSOR YETL"/>
    <property type="match status" value="1"/>
</dbReference>
<reference evidence="2 3" key="1">
    <citation type="submission" date="2018-08" db="EMBL/GenBank/DDBJ databases">
        <title>Actinomadura jelena sp. nov., a novel Actinomycete isolated from soil in Chad.</title>
        <authorList>
            <person name="Shi L."/>
        </authorList>
    </citation>
    <scope>NUCLEOTIDE SEQUENCE [LARGE SCALE GENOMIC DNA]</scope>
    <source>
        <strain evidence="2 3">NEAU-G17</strain>
    </source>
</reference>
<name>A0A372JB78_9ACTN</name>
<protein>
    <submittedName>
        <fullName evidence="2">MarR family transcriptional regulator</fullName>
    </submittedName>
</protein>
<dbReference type="InterPro" id="IPR039422">
    <property type="entry name" value="MarR/SlyA-like"/>
</dbReference>
<sequence>MDPEFAPRRRLLTAIKTAEQATQQAKEAAVRAAGLTLAQYNVLILLDETPGITSAELARRCFVTPQAMNQTVARLVREGRIERTPHPTHRHVLETRITADGRRLLDKADGQVLELERRLRDHLSPEQQQDLRTHLAAIERLARHPEA</sequence>
<dbReference type="PROSITE" id="PS50995">
    <property type="entry name" value="HTH_MARR_2"/>
    <property type="match status" value="1"/>
</dbReference>
<evidence type="ECO:0000313" key="3">
    <source>
        <dbReference type="Proteomes" id="UP000261811"/>
    </source>
</evidence>
<dbReference type="RefSeq" id="WP_117361681.1">
    <property type="nucleotide sequence ID" value="NZ_QURH01001041.1"/>
</dbReference>
<dbReference type="PANTHER" id="PTHR33164">
    <property type="entry name" value="TRANSCRIPTIONAL REGULATOR, MARR FAMILY"/>
    <property type="match status" value="1"/>
</dbReference>
<feature type="domain" description="HTH marR-type" evidence="1">
    <location>
        <begin position="8"/>
        <end position="140"/>
    </location>
</feature>
<dbReference type="EMBL" id="QURH01001041">
    <property type="protein sequence ID" value="RFU36648.1"/>
    <property type="molecule type" value="Genomic_DNA"/>
</dbReference>
<dbReference type="InterPro" id="IPR036388">
    <property type="entry name" value="WH-like_DNA-bd_sf"/>
</dbReference>
<dbReference type="AlphaFoldDB" id="A0A372JB78"/>
<evidence type="ECO:0000259" key="1">
    <source>
        <dbReference type="PROSITE" id="PS50995"/>
    </source>
</evidence>
<proteinExistence type="predicted"/>
<dbReference type="Proteomes" id="UP000261811">
    <property type="component" value="Unassembled WGS sequence"/>
</dbReference>
<accession>A0A372JB78</accession>
<dbReference type="GO" id="GO:0003700">
    <property type="term" value="F:DNA-binding transcription factor activity"/>
    <property type="evidence" value="ECO:0007669"/>
    <property type="project" value="InterPro"/>
</dbReference>
<dbReference type="Pfam" id="PF12802">
    <property type="entry name" value="MarR_2"/>
    <property type="match status" value="1"/>
</dbReference>
<comment type="caution">
    <text evidence="2">The sequence shown here is derived from an EMBL/GenBank/DDBJ whole genome shotgun (WGS) entry which is preliminary data.</text>
</comment>
<keyword evidence="3" id="KW-1185">Reference proteome</keyword>
<dbReference type="Gene3D" id="1.10.10.10">
    <property type="entry name" value="Winged helix-like DNA-binding domain superfamily/Winged helix DNA-binding domain"/>
    <property type="match status" value="1"/>
</dbReference>
<dbReference type="SMART" id="SM00347">
    <property type="entry name" value="HTH_MARR"/>
    <property type="match status" value="1"/>
</dbReference>
<evidence type="ECO:0000313" key="2">
    <source>
        <dbReference type="EMBL" id="RFU36648.1"/>
    </source>
</evidence>